<comment type="caution">
    <text evidence="1">The sequence shown here is derived from an EMBL/GenBank/DDBJ whole genome shotgun (WGS) entry which is preliminary data.</text>
</comment>
<gene>
    <name evidence="1" type="ORF">AMR76_01805</name>
</gene>
<evidence type="ECO:0000313" key="1">
    <source>
        <dbReference type="EMBL" id="KQH88045.1"/>
    </source>
</evidence>
<reference evidence="1 2" key="1">
    <citation type="submission" date="2015-08" db="EMBL/GenBank/DDBJ databases">
        <title>Antibacterial properties of a collection of Vibrionaceae strains.</title>
        <authorList>
            <person name="Giubergia S."/>
        </authorList>
    </citation>
    <scope>NUCLEOTIDE SEQUENCE [LARGE SCALE GENOMIC DNA]</scope>
    <source>
        <strain evidence="1 2">S0821</strain>
    </source>
</reference>
<dbReference type="RefSeq" id="WP_055465080.1">
    <property type="nucleotide sequence ID" value="NZ_CP115189.1"/>
</dbReference>
<dbReference type="AlphaFoldDB" id="A0A0Q2R7F3"/>
<keyword evidence="2" id="KW-1185">Reference proteome</keyword>
<dbReference type="EMBL" id="LKHS01000001">
    <property type="protein sequence ID" value="KQH88045.1"/>
    <property type="molecule type" value="Genomic_DNA"/>
</dbReference>
<dbReference type="Proteomes" id="UP000051221">
    <property type="component" value="Unassembled WGS sequence"/>
</dbReference>
<sequence length="168" mass="18649">MTPSSHAIVEIKNQWLWSQVDVEYPTPESLKGRALYQAHTASRQVQPFASQPQDSAALDDIFLVDFHRLTIMFALLQAAQMETEAEQNLLVEFFTQIIFSEPCSLYVGFENSQPVAAAIVTAHDDNVLVSDIALNTNQTYADAPQFAAAVLAKWCQAHAFDGEAFLEV</sequence>
<evidence type="ECO:0008006" key="3">
    <source>
        <dbReference type="Google" id="ProtNLM"/>
    </source>
</evidence>
<protein>
    <recommendedName>
        <fullName evidence="3">Flavodoxin</fullName>
    </recommendedName>
</protein>
<accession>A0A0Q2R7F3</accession>
<proteinExistence type="predicted"/>
<evidence type="ECO:0000313" key="2">
    <source>
        <dbReference type="Proteomes" id="UP000051221"/>
    </source>
</evidence>
<dbReference type="InParanoid" id="A0A0Q2R7F3"/>
<organism evidence="1 2">
    <name type="scientific">Vibrio furnissii</name>
    <dbReference type="NCBI Taxonomy" id="29494"/>
    <lineage>
        <taxon>Bacteria</taxon>
        <taxon>Pseudomonadati</taxon>
        <taxon>Pseudomonadota</taxon>
        <taxon>Gammaproteobacteria</taxon>
        <taxon>Vibrionales</taxon>
        <taxon>Vibrionaceae</taxon>
        <taxon>Vibrio</taxon>
    </lineage>
</organism>
<name>A0A0Q2R7F3_VIBFU</name>